<proteinExistence type="predicted"/>
<protein>
    <submittedName>
        <fullName evidence="1">Uncharacterized protein</fullName>
    </submittedName>
</protein>
<organism evidence="1 2">
    <name type="scientific">Caerostris darwini</name>
    <dbReference type="NCBI Taxonomy" id="1538125"/>
    <lineage>
        <taxon>Eukaryota</taxon>
        <taxon>Metazoa</taxon>
        <taxon>Ecdysozoa</taxon>
        <taxon>Arthropoda</taxon>
        <taxon>Chelicerata</taxon>
        <taxon>Arachnida</taxon>
        <taxon>Araneae</taxon>
        <taxon>Araneomorphae</taxon>
        <taxon>Entelegynae</taxon>
        <taxon>Araneoidea</taxon>
        <taxon>Araneidae</taxon>
        <taxon>Caerostris</taxon>
    </lineage>
</organism>
<keyword evidence="2" id="KW-1185">Reference proteome</keyword>
<dbReference type="Proteomes" id="UP001054837">
    <property type="component" value="Unassembled WGS sequence"/>
</dbReference>
<gene>
    <name evidence="1" type="ORF">CDAR_508561</name>
</gene>
<evidence type="ECO:0000313" key="2">
    <source>
        <dbReference type="Proteomes" id="UP001054837"/>
    </source>
</evidence>
<comment type="caution">
    <text evidence="1">The sequence shown here is derived from an EMBL/GenBank/DDBJ whole genome shotgun (WGS) entry which is preliminary data.</text>
</comment>
<reference evidence="1 2" key="1">
    <citation type="submission" date="2021-06" db="EMBL/GenBank/DDBJ databases">
        <title>Caerostris darwini draft genome.</title>
        <authorList>
            <person name="Kono N."/>
            <person name="Arakawa K."/>
        </authorList>
    </citation>
    <scope>NUCLEOTIDE SEQUENCE [LARGE SCALE GENOMIC DNA]</scope>
</reference>
<name>A0AAV4N1H8_9ARAC</name>
<dbReference type="AlphaFoldDB" id="A0AAV4N1H8"/>
<dbReference type="EMBL" id="BPLQ01001079">
    <property type="protein sequence ID" value="GIX78109.1"/>
    <property type="molecule type" value="Genomic_DNA"/>
</dbReference>
<accession>A0AAV4N1H8</accession>
<evidence type="ECO:0000313" key="1">
    <source>
        <dbReference type="EMBL" id="GIX78109.1"/>
    </source>
</evidence>
<sequence length="119" mass="13210">MTALRISTYYGPALTRSSKWDGKVGKANKTSLHFTLETKGGRQSQTMSLFARAEQMAETMGREGSGWDEASPNEAVSDLHPGWKFEKAGLPSGGHFAPTISRRNNRLFCWHNKHSKGLK</sequence>